<dbReference type="PANTHER" id="PTHR24014:SF6">
    <property type="entry name" value="PENTATRICOPEPTIDE REPEAT-CONTAINING PROTEIN 1, MITOCHONDRIAL"/>
    <property type="match status" value="1"/>
</dbReference>
<dbReference type="Proteomes" id="UP000478052">
    <property type="component" value="Unassembled WGS sequence"/>
</dbReference>
<feature type="repeat" description="PPR" evidence="2">
    <location>
        <begin position="144"/>
        <end position="178"/>
    </location>
</feature>
<feature type="repeat" description="PPR" evidence="2">
    <location>
        <begin position="218"/>
        <end position="252"/>
    </location>
</feature>
<keyword evidence="1" id="KW-0677">Repeat</keyword>
<comment type="caution">
    <text evidence="4">The sequence shown here is derived from an EMBL/GenBank/DDBJ whole genome shotgun (WGS) entry which is preliminary data.</text>
</comment>
<name>A0A6G0YS89_APHCR</name>
<keyword evidence="5" id="KW-1185">Reference proteome</keyword>
<sequence length="621" mass="72268">MKIKNTEKMIVINRFLRQLINIKSASSNYNQLCYKNVRCVSTVKDLQSKDFRKRTETFSINAEQNIDADTFGTLTENTEINYKLDRLPPEDDDKIEYDKDEQHKRLHISEYHKIIQELIKQHKIADAIDILETRMLKNEKAKPDYYVYNLLIGTCGKVGYIQKAFHLFNQMKKSGIKTTPATYTCLFNACANSPYKDDALKRAKKLHNLMSLKSIEPNIYIYHAMIKAFGRTGDLLTAFSLVDEMLTKKYKLKDETFNFLLQACITDKEAGFRHALLVWRKMIQKRVRPSLYTYNLLLKCTRECSLGDEFETRKVIGQIIDDPHLLTTESKLEESNTSEKDIPNTLLCNDNENNLALIEENRPNLLDVKPYFGNIVGISEIKSPEERLILLGGCSGFLKNMKSNKIKPDIKTFTQLLEVIPSTLSAEKVLLKEISKNKVNIDIDFCNILIKKRSLRFDYEEAKNVLSLINSENLSVDIVTFGVLALGCKNKNEAKSLIKIIADHGFRVNSEILGTMLAQACYHFNFGYVVYVMNMVKHEEIKPNKIFMDRLKRFDNTIKDLMKKRQKGEKDIPDFIQSYYFKEGYRKFQNFYKKWLLEVTVDEELHPWDQFNNCKKKNFSV</sequence>
<dbReference type="InterPro" id="IPR011990">
    <property type="entry name" value="TPR-like_helical_dom_sf"/>
</dbReference>
<evidence type="ECO:0000313" key="4">
    <source>
        <dbReference type="EMBL" id="KAF0760411.1"/>
    </source>
</evidence>
<dbReference type="NCBIfam" id="TIGR00756">
    <property type="entry name" value="PPR"/>
    <property type="match status" value="2"/>
</dbReference>
<evidence type="ECO:0000259" key="3">
    <source>
        <dbReference type="Pfam" id="PF17177"/>
    </source>
</evidence>
<dbReference type="PROSITE" id="PS51375">
    <property type="entry name" value="PPR"/>
    <property type="match status" value="2"/>
</dbReference>
<evidence type="ECO:0000256" key="1">
    <source>
        <dbReference type="ARBA" id="ARBA00022737"/>
    </source>
</evidence>
<dbReference type="InterPro" id="IPR033443">
    <property type="entry name" value="PROP1-like_PPR_dom"/>
</dbReference>
<accession>A0A6G0YS89</accession>
<evidence type="ECO:0000256" key="2">
    <source>
        <dbReference type="PROSITE-ProRule" id="PRU00708"/>
    </source>
</evidence>
<dbReference type="AlphaFoldDB" id="A0A6G0YS89"/>
<proteinExistence type="predicted"/>
<feature type="domain" description="PROP1-like PPR" evidence="3">
    <location>
        <begin position="148"/>
        <end position="304"/>
    </location>
</feature>
<dbReference type="PANTHER" id="PTHR24014">
    <property type="entry name" value="2-OXOGLUTARATE AND IRON-DEPENDENT OXYGENASE DOMAIN-CONTAINING PROTEIN 2"/>
    <property type="match status" value="1"/>
</dbReference>
<dbReference type="Pfam" id="PF17177">
    <property type="entry name" value="PPR_long"/>
    <property type="match status" value="1"/>
</dbReference>
<dbReference type="InterPro" id="IPR002885">
    <property type="entry name" value="PPR_rpt"/>
</dbReference>
<protein>
    <submittedName>
        <fullName evidence="4">Pentatricopeptide repeat-containing protein 1, mitochondrial</fullName>
    </submittedName>
</protein>
<reference evidence="4 5" key="1">
    <citation type="submission" date="2019-08" db="EMBL/GenBank/DDBJ databases">
        <title>Whole genome of Aphis craccivora.</title>
        <authorList>
            <person name="Voronova N.V."/>
            <person name="Shulinski R.S."/>
            <person name="Bandarenka Y.V."/>
            <person name="Zhorov D.G."/>
            <person name="Warner D."/>
        </authorList>
    </citation>
    <scope>NUCLEOTIDE SEQUENCE [LARGE SCALE GENOMIC DNA]</scope>
    <source>
        <strain evidence="4">180601</strain>
        <tissue evidence="4">Whole Body</tissue>
    </source>
</reference>
<dbReference type="EMBL" id="VUJU01002685">
    <property type="protein sequence ID" value="KAF0760411.1"/>
    <property type="molecule type" value="Genomic_DNA"/>
</dbReference>
<dbReference type="GO" id="GO:0000049">
    <property type="term" value="F:tRNA binding"/>
    <property type="evidence" value="ECO:0007669"/>
    <property type="project" value="TreeGrafter"/>
</dbReference>
<evidence type="ECO:0000313" key="5">
    <source>
        <dbReference type="Proteomes" id="UP000478052"/>
    </source>
</evidence>
<dbReference type="GO" id="GO:0042780">
    <property type="term" value="P:tRNA 3'-end processing"/>
    <property type="evidence" value="ECO:0007669"/>
    <property type="project" value="TreeGrafter"/>
</dbReference>
<dbReference type="GO" id="GO:0005759">
    <property type="term" value="C:mitochondrial matrix"/>
    <property type="evidence" value="ECO:0007669"/>
    <property type="project" value="TreeGrafter"/>
</dbReference>
<organism evidence="4 5">
    <name type="scientific">Aphis craccivora</name>
    <name type="common">Cowpea aphid</name>
    <dbReference type="NCBI Taxonomy" id="307492"/>
    <lineage>
        <taxon>Eukaryota</taxon>
        <taxon>Metazoa</taxon>
        <taxon>Ecdysozoa</taxon>
        <taxon>Arthropoda</taxon>
        <taxon>Hexapoda</taxon>
        <taxon>Insecta</taxon>
        <taxon>Pterygota</taxon>
        <taxon>Neoptera</taxon>
        <taxon>Paraneoptera</taxon>
        <taxon>Hemiptera</taxon>
        <taxon>Sternorrhyncha</taxon>
        <taxon>Aphidomorpha</taxon>
        <taxon>Aphidoidea</taxon>
        <taxon>Aphididae</taxon>
        <taxon>Aphidini</taxon>
        <taxon>Aphis</taxon>
        <taxon>Aphis</taxon>
    </lineage>
</organism>
<dbReference type="OrthoDB" id="185373at2759"/>
<gene>
    <name evidence="4" type="ORF">FWK35_00016891</name>
</gene>
<dbReference type="Gene3D" id="1.25.40.10">
    <property type="entry name" value="Tetratricopeptide repeat domain"/>
    <property type="match status" value="3"/>
</dbReference>